<name>A0A1I8FHU3_9PLAT</name>
<proteinExistence type="predicted"/>
<evidence type="ECO:0000313" key="1">
    <source>
        <dbReference type="Proteomes" id="UP000095280"/>
    </source>
</evidence>
<accession>A0A1I8FHU3</accession>
<organism evidence="1 2">
    <name type="scientific">Macrostomum lignano</name>
    <dbReference type="NCBI Taxonomy" id="282301"/>
    <lineage>
        <taxon>Eukaryota</taxon>
        <taxon>Metazoa</taxon>
        <taxon>Spiralia</taxon>
        <taxon>Lophotrochozoa</taxon>
        <taxon>Platyhelminthes</taxon>
        <taxon>Rhabditophora</taxon>
        <taxon>Macrostomorpha</taxon>
        <taxon>Macrostomida</taxon>
        <taxon>Macrostomidae</taxon>
        <taxon>Macrostomum</taxon>
    </lineage>
</organism>
<protein>
    <submittedName>
        <fullName evidence="2">DDE_Tnp_1_7 domain-containing protein</fullName>
    </submittedName>
</protein>
<evidence type="ECO:0000313" key="2">
    <source>
        <dbReference type="WBParaSite" id="maker-unitig_34575-snap-gene-0.4-mRNA-1"/>
    </source>
</evidence>
<dbReference type="WBParaSite" id="maker-unitig_34575-snap-gene-0.4-mRNA-1">
    <property type="protein sequence ID" value="maker-unitig_34575-snap-gene-0.4-mRNA-1"/>
    <property type="gene ID" value="maker-unitig_34575-snap-gene-0.4"/>
</dbReference>
<sequence>MGLRSRMRVSNHASRASSVDCRPLFHCSRTAVLCVLKYLIKESDSKAQHWNKRPTMLKTVSICFDETPKSSGSQKTCCLLLFARRSQNGDAAVGAECMSDTSSCGDRPVYLRGDHQYKEVISRVRDRHLPPTETS</sequence>
<reference evidence="2" key="1">
    <citation type="submission" date="2016-11" db="UniProtKB">
        <authorList>
            <consortium name="WormBaseParasite"/>
        </authorList>
    </citation>
    <scope>IDENTIFICATION</scope>
</reference>
<keyword evidence="1" id="KW-1185">Reference proteome</keyword>
<dbReference type="AlphaFoldDB" id="A0A1I8FHU3"/>
<dbReference type="Proteomes" id="UP000095280">
    <property type="component" value="Unplaced"/>
</dbReference>